<reference evidence="2 3" key="1">
    <citation type="submission" date="2022-04" db="EMBL/GenBank/DDBJ databases">
        <title>The arsenic-methylating capacity of Chitinophaga filiformis YT5 during chitin decomposition.</title>
        <authorList>
            <person name="Chen G."/>
            <person name="Liang Y."/>
        </authorList>
    </citation>
    <scope>NUCLEOTIDE SEQUENCE [LARGE SCALE GENOMIC DNA]</scope>
    <source>
        <strain evidence="2 3">YT5</strain>
    </source>
</reference>
<protein>
    <submittedName>
        <fullName evidence="2">PDDEXK nuclease domain-containing protein</fullName>
    </submittedName>
</protein>
<dbReference type="RefSeq" id="WP_247811362.1">
    <property type="nucleotide sequence ID" value="NZ_CP095855.1"/>
</dbReference>
<dbReference type="Proteomes" id="UP000830198">
    <property type="component" value="Chromosome"/>
</dbReference>
<gene>
    <name evidence="2" type="ORF">MYF79_29095</name>
</gene>
<evidence type="ECO:0000259" key="1">
    <source>
        <dbReference type="Pfam" id="PF06250"/>
    </source>
</evidence>
<proteinExistence type="predicted"/>
<sequence>MLSYAISQKYQILPFNKRCWPMYACLNYYKEIEMHESDNQLVGIIRCASKNENLVGYMTSGLPQQVFMSKYLINLPGEDELAKDYGRSAKEIGKV</sequence>
<accession>A0ABY4HYW9</accession>
<evidence type="ECO:0000313" key="3">
    <source>
        <dbReference type="Proteomes" id="UP000830198"/>
    </source>
</evidence>
<evidence type="ECO:0000313" key="2">
    <source>
        <dbReference type="EMBL" id="UPK69019.1"/>
    </source>
</evidence>
<feature type="domain" description="YhcG PDDEXK nuclease" evidence="1">
    <location>
        <begin position="25"/>
        <end position="79"/>
    </location>
</feature>
<name>A0ABY4HYW9_CHIFI</name>
<keyword evidence="3" id="KW-1185">Reference proteome</keyword>
<dbReference type="InterPro" id="IPR009362">
    <property type="entry name" value="YhcG_C"/>
</dbReference>
<dbReference type="Pfam" id="PF06250">
    <property type="entry name" value="YhcG_C"/>
    <property type="match status" value="1"/>
</dbReference>
<dbReference type="EMBL" id="CP095855">
    <property type="protein sequence ID" value="UPK69019.1"/>
    <property type="molecule type" value="Genomic_DNA"/>
</dbReference>
<organism evidence="2 3">
    <name type="scientific">Chitinophaga filiformis</name>
    <name type="common">Myxococcus filiformis</name>
    <name type="synonym">Flexibacter filiformis</name>
    <dbReference type="NCBI Taxonomy" id="104663"/>
    <lineage>
        <taxon>Bacteria</taxon>
        <taxon>Pseudomonadati</taxon>
        <taxon>Bacteroidota</taxon>
        <taxon>Chitinophagia</taxon>
        <taxon>Chitinophagales</taxon>
        <taxon>Chitinophagaceae</taxon>
        <taxon>Chitinophaga</taxon>
    </lineage>
</organism>